<name>A0A016V9Z3_9BILA</name>
<evidence type="ECO:0000256" key="2">
    <source>
        <dbReference type="ARBA" id="ARBA00022692"/>
    </source>
</evidence>
<evidence type="ECO:0000256" key="5">
    <source>
        <dbReference type="SAM" id="Phobius"/>
    </source>
</evidence>
<feature type="transmembrane region" description="Helical" evidence="5">
    <location>
        <begin position="47"/>
        <end position="73"/>
    </location>
</feature>
<dbReference type="InterPro" id="IPR000276">
    <property type="entry name" value="GPCR_Rhodpsn"/>
</dbReference>
<gene>
    <name evidence="7" type="primary">Acey_s0013.g1929</name>
    <name evidence="7" type="synonym">Acey-F56A11.4</name>
    <name evidence="7" type="ORF">Y032_0013g1929</name>
</gene>
<dbReference type="OrthoDB" id="5850597at2759"/>
<dbReference type="SMART" id="SM01381">
    <property type="entry name" value="7TM_GPCR_Srsx"/>
    <property type="match status" value="1"/>
</dbReference>
<keyword evidence="2 5" id="KW-0812">Transmembrane</keyword>
<sequence length="376" mass="42801">MFGHQTHPISTLWISLSNLSCSKKSALPNAGMESGGECEENLAAPDIIRIVLIVGMGTTVCLLGIVLNTLLLLSFSRLQFRNTNLLYLFLLAVFDIFVELSFMLMFPSALIWEYFRVEFLYVAWHHYIRYISTCAQVLIAASTLLIVSASFERYVCSFSSSAGIKSKNRMLVIAVVILSAIIMKGSVYFELELQTLPNCRPLTNLRLDLSEITRSDLYKTVWMFWCRNFLNVFLPFSLLLLLNSATIANLNKHSREFIAEQLPSLLPGGTHASLARRKKKDATRTLAALVTIYLLSNTLNLLLTIMEFIDPEFLRELGEGRVYNYLADLSSLLTISSTASRLPVYYHCNHEIRKQLRHFFGQFHLKKQIAVRQQHL</sequence>
<feature type="transmembrane region" description="Helical" evidence="5">
    <location>
        <begin position="222"/>
        <end position="242"/>
    </location>
</feature>
<keyword evidence="8" id="KW-1185">Reference proteome</keyword>
<dbReference type="GO" id="GO:0004930">
    <property type="term" value="F:G protein-coupled receptor activity"/>
    <property type="evidence" value="ECO:0007669"/>
    <property type="project" value="InterPro"/>
</dbReference>
<feature type="transmembrane region" description="Helical" evidence="5">
    <location>
        <begin position="286"/>
        <end position="309"/>
    </location>
</feature>
<feature type="transmembrane region" description="Helical" evidence="5">
    <location>
        <begin position="85"/>
        <end position="107"/>
    </location>
</feature>
<feature type="transmembrane region" description="Helical" evidence="5">
    <location>
        <begin position="127"/>
        <end position="149"/>
    </location>
</feature>
<evidence type="ECO:0000256" key="4">
    <source>
        <dbReference type="ARBA" id="ARBA00023136"/>
    </source>
</evidence>
<dbReference type="InterPro" id="IPR017452">
    <property type="entry name" value="GPCR_Rhodpsn_7TM"/>
</dbReference>
<proteinExistence type="predicted"/>
<dbReference type="AlphaFoldDB" id="A0A016V9Z3"/>
<comment type="caution">
    <text evidence="7">The sequence shown here is derived from an EMBL/GenBank/DDBJ whole genome shotgun (WGS) entry which is preliminary data.</text>
</comment>
<dbReference type="EMBL" id="JARK01001349">
    <property type="protein sequence ID" value="EYC24484.1"/>
    <property type="molecule type" value="Genomic_DNA"/>
</dbReference>
<evidence type="ECO:0000313" key="7">
    <source>
        <dbReference type="EMBL" id="EYC24484.1"/>
    </source>
</evidence>
<evidence type="ECO:0000259" key="6">
    <source>
        <dbReference type="PROSITE" id="PS50262"/>
    </source>
</evidence>
<evidence type="ECO:0000256" key="3">
    <source>
        <dbReference type="ARBA" id="ARBA00022989"/>
    </source>
</evidence>
<dbReference type="PANTHER" id="PTHR46709">
    <property type="entry name" value="PROTEIN CBG23488-RELATED"/>
    <property type="match status" value="1"/>
</dbReference>
<keyword evidence="4 5" id="KW-0472">Membrane</keyword>
<dbReference type="PANTHER" id="PTHR46709:SF1">
    <property type="entry name" value="G-PROTEIN COUPLED RECEPTORS FAMILY 1 PROFILE DOMAIN-CONTAINING PROTEIN"/>
    <property type="match status" value="1"/>
</dbReference>
<dbReference type="PROSITE" id="PS50262">
    <property type="entry name" value="G_PROTEIN_RECEP_F1_2"/>
    <property type="match status" value="1"/>
</dbReference>
<feature type="transmembrane region" description="Helical" evidence="5">
    <location>
        <begin position="170"/>
        <end position="189"/>
    </location>
</feature>
<evidence type="ECO:0000313" key="8">
    <source>
        <dbReference type="Proteomes" id="UP000024635"/>
    </source>
</evidence>
<protein>
    <recommendedName>
        <fullName evidence="6">G-protein coupled receptors family 1 profile domain-containing protein</fullName>
    </recommendedName>
</protein>
<feature type="domain" description="G-protein coupled receptors family 1 profile" evidence="6">
    <location>
        <begin position="64"/>
        <end position="345"/>
    </location>
</feature>
<comment type="subcellular location">
    <subcellularLocation>
        <location evidence="1">Membrane</location>
    </subcellularLocation>
</comment>
<dbReference type="SUPFAM" id="SSF81321">
    <property type="entry name" value="Family A G protein-coupled receptor-like"/>
    <property type="match status" value="1"/>
</dbReference>
<evidence type="ECO:0000256" key="1">
    <source>
        <dbReference type="ARBA" id="ARBA00004370"/>
    </source>
</evidence>
<dbReference type="CDD" id="cd14978">
    <property type="entry name" value="7tmA_FMRFamide_R-like"/>
    <property type="match status" value="1"/>
</dbReference>
<reference evidence="8" key="1">
    <citation type="journal article" date="2015" name="Nat. Genet.">
        <title>The genome and transcriptome of the zoonotic hookworm Ancylostoma ceylanicum identify infection-specific gene families.</title>
        <authorList>
            <person name="Schwarz E.M."/>
            <person name="Hu Y."/>
            <person name="Antoshechkin I."/>
            <person name="Miller M.M."/>
            <person name="Sternberg P.W."/>
            <person name="Aroian R.V."/>
        </authorList>
    </citation>
    <scope>NUCLEOTIDE SEQUENCE</scope>
    <source>
        <strain evidence="8">HY135</strain>
    </source>
</reference>
<keyword evidence="3 5" id="KW-1133">Transmembrane helix</keyword>
<dbReference type="Gene3D" id="1.20.1070.10">
    <property type="entry name" value="Rhodopsin 7-helix transmembrane proteins"/>
    <property type="match status" value="1"/>
</dbReference>
<dbReference type="Proteomes" id="UP000024635">
    <property type="component" value="Unassembled WGS sequence"/>
</dbReference>
<accession>A0A016V9Z3</accession>
<organism evidence="7 8">
    <name type="scientific">Ancylostoma ceylanicum</name>
    <dbReference type="NCBI Taxonomy" id="53326"/>
    <lineage>
        <taxon>Eukaryota</taxon>
        <taxon>Metazoa</taxon>
        <taxon>Ecdysozoa</taxon>
        <taxon>Nematoda</taxon>
        <taxon>Chromadorea</taxon>
        <taxon>Rhabditida</taxon>
        <taxon>Rhabditina</taxon>
        <taxon>Rhabditomorpha</taxon>
        <taxon>Strongyloidea</taxon>
        <taxon>Ancylostomatidae</taxon>
        <taxon>Ancylostomatinae</taxon>
        <taxon>Ancylostoma</taxon>
    </lineage>
</organism>
<dbReference type="GO" id="GO:0016020">
    <property type="term" value="C:membrane"/>
    <property type="evidence" value="ECO:0007669"/>
    <property type="project" value="UniProtKB-SubCell"/>
</dbReference>